<accession>A0A1M6QVR4</accession>
<dbReference type="GO" id="GO:0005886">
    <property type="term" value="C:plasma membrane"/>
    <property type="evidence" value="ECO:0007669"/>
    <property type="project" value="UniProtKB-SubCell"/>
</dbReference>
<proteinExistence type="inferred from homology"/>
<dbReference type="PANTHER" id="PTHR30193">
    <property type="entry name" value="ABC TRANSPORTER PERMEASE PROTEIN"/>
    <property type="match status" value="1"/>
</dbReference>
<evidence type="ECO:0000256" key="1">
    <source>
        <dbReference type="ARBA" id="ARBA00004651"/>
    </source>
</evidence>
<dbReference type="Pfam" id="PF00528">
    <property type="entry name" value="BPD_transp_1"/>
    <property type="match status" value="1"/>
</dbReference>
<feature type="transmembrane region" description="Helical" evidence="7">
    <location>
        <begin position="203"/>
        <end position="225"/>
    </location>
</feature>
<name>A0A1M6QVR4_PARC5</name>
<evidence type="ECO:0000256" key="7">
    <source>
        <dbReference type="RuleBase" id="RU363032"/>
    </source>
</evidence>
<keyword evidence="5 7" id="KW-1133">Transmembrane helix</keyword>
<dbReference type="PROSITE" id="PS50928">
    <property type="entry name" value="ABC_TM1"/>
    <property type="match status" value="1"/>
</dbReference>
<dbReference type="AlphaFoldDB" id="A0A1M6QVR4"/>
<dbReference type="STRING" id="1121301.SAMN02745912_02741"/>
<organism evidence="9 10">
    <name type="scientific">Paramaledivibacter caminithermalis (strain DSM 15212 / CIP 107654 / DViRD3)</name>
    <name type="common">Clostridium caminithermale</name>
    <dbReference type="NCBI Taxonomy" id="1121301"/>
    <lineage>
        <taxon>Bacteria</taxon>
        <taxon>Bacillati</taxon>
        <taxon>Bacillota</taxon>
        <taxon>Clostridia</taxon>
        <taxon>Peptostreptococcales</taxon>
        <taxon>Caminicellaceae</taxon>
        <taxon>Paramaledivibacter</taxon>
    </lineage>
</organism>
<keyword evidence="4 7" id="KW-0812">Transmembrane</keyword>
<keyword evidence="6 7" id="KW-0472">Membrane</keyword>
<reference evidence="9 10" key="1">
    <citation type="submission" date="2016-11" db="EMBL/GenBank/DDBJ databases">
        <authorList>
            <person name="Jaros S."/>
            <person name="Januszkiewicz K."/>
            <person name="Wedrychowicz H."/>
        </authorList>
    </citation>
    <scope>NUCLEOTIDE SEQUENCE [LARGE SCALE GENOMIC DNA]</scope>
    <source>
        <strain evidence="9 10">DSM 15212</strain>
    </source>
</reference>
<dbReference type="InterPro" id="IPR035906">
    <property type="entry name" value="MetI-like_sf"/>
</dbReference>
<dbReference type="GO" id="GO:0055085">
    <property type="term" value="P:transmembrane transport"/>
    <property type="evidence" value="ECO:0007669"/>
    <property type="project" value="InterPro"/>
</dbReference>
<dbReference type="EMBL" id="FRAG01000039">
    <property type="protein sequence ID" value="SHK24157.1"/>
    <property type="molecule type" value="Genomic_DNA"/>
</dbReference>
<keyword evidence="2 7" id="KW-0813">Transport</keyword>
<feature type="transmembrane region" description="Helical" evidence="7">
    <location>
        <begin position="14"/>
        <end position="33"/>
    </location>
</feature>
<evidence type="ECO:0000313" key="9">
    <source>
        <dbReference type="EMBL" id="SHK24157.1"/>
    </source>
</evidence>
<dbReference type="InterPro" id="IPR000515">
    <property type="entry name" value="MetI-like"/>
</dbReference>
<evidence type="ECO:0000256" key="3">
    <source>
        <dbReference type="ARBA" id="ARBA00022475"/>
    </source>
</evidence>
<evidence type="ECO:0000256" key="5">
    <source>
        <dbReference type="ARBA" id="ARBA00022989"/>
    </source>
</evidence>
<sequence>MNNRNTFKSFIKGILYILPALVILGVFRIYPILKSLDMSFYTKYNYFKDVVYERGFDNFIYIFNDEEFIVAIKNTFTFVLGVVPLSISISLFIAIILNSQIKFQSFFRGIYFIPFVTSIVAISAVWRWIYNSEFGILNYFLGLFGIDPIKWLLDPNWAMISLIILSIWKGLGYNIVILLAGLQNIDKQYYLAAKVDGASKAQIFFYITLPLLSPTIFFVSIMSMINSFKVFDEVYVLFDKIPGPMGRCLTMVYYIYDKFANEYVYGIASAAVYILFMIVLFFTIIQLYIGNKKVYYN</sequence>
<dbReference type="InterPro" id="IPR051393">
    <property type="entry name" value="ABC_transporter_permease"/>
</dbReference>
<keyword evidence="10" id="KW-1185">Reference proteome</keyword>
<dbReference type="PANTHER" id="PTHR30193:SF37">
    <property type="entry name" value="INNER MEMBRANE ABC TRANSPORTER PERMEASE PROTEIN YCJO"/>
    <property type="match status" value="1"/>
</dbReference>
<protein>
    <submittedName>
        <fullName evidence="9">Carbohydrate ABC transporter membrane protein 1, CUT1 family</fullName>
    </submittedName>
</protein>
<evidence type="ECO:0000259" key="8">
    <source>
        <dbReference type="PROSITE" id="PS50928"/>
    </source>
</evidence>
<feature type="transmembrane region" description="Helical" evidence="7">
    <location>
        <begin position="109"/>
        <end position="129"/>
    </location>
</feature>
<gene>
    <name evidence="9" type="ORF">SAMN02745912_02741</name>
</gene>
<feature type="transmembrane region" description="Helical" evidence="7">
    <location>
        <begin position="76"/>
        <end position="97"/>
    </location>
</feature>
<evidence type="ECO:0000313" key="10">
    <source>
        <dbReference type="Proteomes" id="UP000184465"/>
    </source>
</evidence>
<comment type="similarity">
    <text evidence="7">Belongs to the binding-protein-dependent transport system permease family.</text>
</comment>
<comment type="subcellular location">
    <subcellularLocation>
        <location evidence="1 7">Cell membrane</location>
        <topology evidence="1 7">Multi-pass membrane protein</topology>
    </subcellularLocation>
</comment>
<keyword evidence="3" id="KW-1003">Cell membrane</keyword>
<feature type="transmembrane region" description="Helical" evidence="7">
    <location>
        <begin position="157"/>
        <end position="182"/>
    </location>
</feature>
<dbReference type="SUPFAM" id="SSF161098">
    <property type="entry name" value="MetI-like"/>
    <property type="match status" value="1"/>
</dbReference>
<evidence type="ECO:0000256" key="2">
    <source>
        <dbReference type="ARBA" id="ARBA00022448"/>
    </source>
</evidence>
<evidence type="ECO:0000256" key="6">
    <source>
        <dbReference type="ARBA" id="ARBA00023136"/>
    </source>
</evidence>
<dbReference type="Proteomes" id="UP000184465">
    <property type="component" value="Unassembled WGS sequence"/>
</dbReference>
<dbReference type="RefSeq" id="WP_073151152.1">
    <property type="nucleotide sequence ID" value="NZ_FRAG01000039.1"/>
</dbReference>
<dbReference type="Gene3D" id="1.10.3720.10">
    <property type="entry name" value="MetI-like"/>
    <property type="match status" value="1"/>
</dbReference>
<feature type="domain" description="ABC transmembrane type-1" evidence="8">
    <location>
        <begin position="72"/>
        <end position="286"/>
    </location>
</feature>
<feature type="transmembrane region" description="Helical" evidence="7">
    <location>
        <begin position="263"/>
        <end position="289"/>
    </location>
</feature>
<dbReference type="CDD" id="cd06261">
    <property type="entry name" value="TM_PBP2"/>
    <property type="match status" value="1"/>
</dbReference>
<evidence type="ECO:0000256" key="4">
    <source>
        <dbReference type="ARBA" id="ARBA00022692"/>
    </source>
</evidence>